<dbReference type="STRING" id="1036611.A0A1L9PNM2"/>
<evidence type="ECO:0000256" key="1">
    <source>
        <dbReference type="SAM" id="MobiDB-lite"/>
    </source>
</evidence>
<accession>A0A1L9PNM2</accession>
<dbReference type="VEuPathDB" id="FungiDB:ASPVEDRAFT_42632"/>
<feature type="compositionally biased region" description="Polar residues" evidence="1">
    <location>
        <begin position="22"/>
        <end position="34"/>
    </location>
</feature>
<reference evidence="3" key="1">
    <citation type="journal article" date="2017" name="Genome Biol.">
        <title>Comparative genomics reveals high biological diversity and specific adaptations in the industrially and medically important fungal genus Aspergillus.</title>
        <authorList>
            <person name="de Vries R.P."/>
            <person name="Riley R."/>
            <person name="Wiebenga A."/>
            <person name="Aguilar-Osorio G."/>
            <person name="Amillis S."/>
            <person name="Uchima C.A."/>
            <person name="Anderluh G."/>
            <person name="Asadollahi M."/>
            <person name="Askin M."/>
            <person name="Barry K."/>
            <person name="Battaglia E."/>
            <person name="Bayram O."/>
            <person name="Benocci T."/>
            <person name="Braus-Stromeyer S.A."/>
            <person name="Caldana C."/>
            <person name="Canovas D."/>
            <person name="Cerqueira G.C."/>
            <person name="Chen F."/>
            <person name="Chen W."/>
            <person name="Choi C."/>
            <person name="Clum A."/>
            <person name="Dos Santos R.A."/>
            <person name="Damasio A.R."/>
            <person name="Diallinas G."/>
            <person name="Emri T."/>
            <person name="Fekete E."/>
            <person name="Flipphi M."/>
            <person name="Freyberg S."/>
            <person name="Gallo A."/>
            <person name="Gournas C."/>
            <person name="Habgood R."/>
            <person name="Hainaut M."/>
            <person name="Harispe M.L."/>
            <person name="Henrissat B."/>
            <person name="Hilden K.S."/>
            <person name="Hope R."/>
            <person name="Hossain A."/>
            <person name="Karabika E."/>
            <person name="Karaffa L."/>
            <person name="Karanyi Z."/>
            <person name="Krasevec N."/>
            <person name="Kuo A."/>
            <person name="Kusch H."/>
            <person name="LaButti K."/>
            <person name="Lagendijk E.L."/>
            <person name="Lapidus A."/>
            <person name="Levasseur A."/>
            <person name="Lindquist E."/>
            <person name="Lipzen A."/>
            <person name="Logrieco A.F."/>
            <person name="MacCabe A."/>
            <person name="Maekelae M.R."/>
            <person name="Malavazi I."/>
            <person name="Melin P."/>
            <person name="Meyer V."/>
            <person name="Mielnichuk N."/>
            <person name="Miskei M."/>
            <person name="Molnar A.P."/>
            <person name="Mule G."/>
            <person name="Ngan C.Y."/>
            <person name="Orejas M."/>
            <person name="Orosz E."/>
            <person name="Ouedraogo J.P."/>
            <person name="Overkamp K.M."/>
            <person name="Park H.-S."/>
            <person name="Perrone G."/>
            <person name="Piumi F."/>
            <person name="Punt P.J."/>
            <person name="Ram A.F."/>
            <person name="Ramon A."/>
            <person name="Rauscher S."/>
            <person name="Record E."/>
            <person name="Riano-Pachon D.M."/>
            <person name="Robert V."/>
            <person name="Roehrig J."/>
            <person name="Ruller R."/>
            <person name="Salamov A."/>
            <person name="Salih N.S."/>
            <person name="Samson R.A."/>
            <person name="Sandor E."/>
            <person name="Sanguinetti M."/>
            <person name="Schuetze T."/>
            <person name="Sepcic K."/>
            <person name="Shelest E."/>
            <person name="Sherlock G."/>
            <person name="Sophianopoulou V."/>
            <person name="Squina F.M."/>
            <person name="Sun H."/>
            <person name="Susca A."/>
            <person name="Todd R.B."/>
            <person name="Tsang A."/>
            <person name="Unkles S.E."/>
            <person name="van de Wiele N."/>
            <person name="van Rossen-Uffink D."/>
            <person name="Oliveira J.V."/>
            <person name="Vesth T.C."/>
            <person name="Visser J."/>
            <person name="Yu J.-H."/>
            <person name="Zhou M."/>
            <person name="Andersen M.R."/>
            <person name="Archer D.B."/>
            <person name="Baker S.E."/>
            <person name="Benoit I."/>
            <person name="Brakhage A.A."/>
            <person name="Braus G.H."/>
            <person name="Fischer R."/>
            <person name="Frisvad J.C."/>
            <person name="Goldman G.H."/>
            <person name="Houbraken J."/>
            <person name="Oakley B."/>
            <person name="Pocsi I."/>
            <person name="Scazzocchio C."/>
            <person name="Seiboth B."/>
            <person name="vanKuyk P.A."/>
            <person name="Wortman J."/>
            <person name="Dyer P.S."/>
            <person name="Grigoriev I.V."/>
        </authorList>
    </citation>
    <scope>NUCLEOTIDE SEQUENCE [LARGE SCALE GENOMIC DNA]</scope>
    <source>
        <strain evidence="3">CBS 583.65</strain>
    </source>
</reference>
<evidence type="ECO:0000313" key="2">
    <source>
        <dbReference type="EMBL" id="OJJ03120.1"/>
    </source>
</evidence>
<feature type="compositionally biased region" description="Basic residues" evidence="1">
    <location>
        <begin position="1"/>
        <end position="11"/>
    </location>
</feature>
<proteinExistence type="predicted"/>
<organism evidence="2 3">
    <name type="scientific">Aspergillus versicolor CBS 583.65</name>
    <dbReference type="NCBI Taxonomy" id="1036611"/>
    <lineage>
        <taxon>Eukaryota</taxon>
        <taxon>Fungi</taxon>
        <taxon>Dikarya</taxon>
        <taxon>Ascomycota</taxon>
        <taxon>Pezizomycotina</taxon>
        <taxon>Eurotiomycetes</taxon>
        <taxon>Eurotiomycetidae</taxon>
        <taxon>Eurotiales</taxon>
        <taxon>Aspergillaceae</taxon>
        <taxon>Aspergillus</taxon>
        <taxon>Aspergillus subgen. Nidulantes</taxon>
    </lineage>
</organism>
<keyword evidence="3" id="KW-1185">Reference proteome</keyword>
<dbReference type="AlphaFoldDB" id="A0A1L9PNM2"/>
<dbReference type="EMBL" id="KV878130">
    <property type="protein sequence ID" value="OJJ03120.1"/>
    <property type="molecule type" value="Genomic_DNA"/>
</dbReference>
<dbReference type="GeneID" id="63728136"/>
<feature type="region of interest" description="Disordered" evidence="1">
    <location>
        <begin position="1"/>
        <end position="34"/>
    </location>
</feature>
<protein>
    <submittedName>
        <fullName evidence="2">Uncharacterized protein</fullName>
    </submittedName>
</protein>
<evidence type="ECO:0000313" key="3">
    <source>
        <dbReference type="Proteomes" id="UP000184073"/>
    </source>
</evidence>
<sequence length="130" mass="15150">MKAERRGRKLTPRIAARPPQDVQPSQARSEADSQPVTIVFRVRDENRCWRMAYEVCVDDRSNQLQVEQLARKEARDRQATFYDKDLQKLTPAQCFEAAIEDDTNTIFMNFGGELRMDEDTIRSIAREVEL</sequence>
<gene>
    <name evidence="2" type="ORF">ASPVEDRAFT_42632</name>
</gene>
<dbReference type="Proteomes" id="UP000184073">
    <property type="component" value="Unassembled WGS sequence"/>
</dbReference>
<name>A0A1L9PNM2_ASPVE</name>
<dbReference type="OrthoDB" id="4227485at2759"/>
<dbReference type="RefSeq" id="XP_040668882.1">
    <property type="nucleotide sequence ID" value="XM_040812625.1"/>
</dbReference>